<evidence type="ECO:0000256" key="4">
    <source>
        <dbReference type="ARBA" id="ARBA00022840"/>
    </source>
</evidence>
<comment type="similarity">
    <text evidence="1">Belongs to the ABC transporter superfamily.</text>
</comment>
<dbReference type="Gene3D" id="3.40.50.300">
    <property type="entry name" value="P-loop containing nucleotide triphosphate hydrolases"/>
    <property type="match status" value="1"/>
</dbReference>
<feature type="domain" description="ABC transporter" evidence="5">
    <location>
        <begin position="2"/>
        <end position="231"/>
    </location>
</feature>
<proteinExistence type="inferred from homology"/>
<gene>
    <name evidence="6" type="primary">gldA</name>
    <name evidence="6" type="ORF">FY528_08505</name>
</gene>
<dbReference type="PANTHER" id="PTHR43335:SF4">
    <property type="entry name" value="ABC TRANSPORTER, ATP-BINDING PROTEIN"/>
    <property type="match status" value="1"/>
</dbReference>
<comment type="caution">
    <text evidence="6">The sequence shown here is derived from an EMBL/GenBank/DDBJ whole genome shotgun (WGS) entry which is preliminary data.</text>
</comment>
<dbReference type="GO" id="GO:0016887">
    <property type="term" value="F:ATP hydrolysis activity"/>
    <property type="evidence" value="ECO:0007669"/>
    <property type="project" value="InterPro"/>
</dbReference>
<dbReference type="AlphaFoldDB" id="A0A5D6V5C1"/>
<dbReference type="InterPro" id="IPR019864">
    <property type="entry name" value="Motility-assoc_ABC_GldA"/>
</dbReference>
<evidence type="ECO:0000313" key="7">
    <source>
        <dbReference type="Proteomes" id="UP000322791"/>
    </source>
</evidence>
<dbReference type="PROSITE" id="PS50893">
    <property type="entry name" value="ABC_TRANSPORTER_2"/>
    <property type="match status" value="1"/>
</dbReference>
<accession>A0A5D6V5C1</accession>
<reference evidence="6 7" key="1">
    <citation type="submission" date="2019-08" db="EMBL/GenBank/DDBJ databases">
        <authorList>
            <person name="Seo M.-J."/>
        </authorList>
    </citation>
    <scope>NUCLEOTIDE SEQUENCE [LARGE SCALE GENOMIC DNA]</scope>
    <source>
        <strain evidence="6 7">KIGAM108</strain>
    </source>
</reference>
<keyword evidence="7" id="KW-1185">Reference proteome</keyword>
<dbReference type="NCBIfam" id="TIGR03522">
    <property type="entry name" value="GldA_ABC_ATP"/>
    <property type="match status" value="1"/>
</dbReference>
<dbReference type="RefSeq" id="WP_149070574.1">
    <property type="nucleotide sequence ID" value="NZ_VTHL01000007.1"/>
</dbReference>
<keyword evidence="4 6" id="KW-0067">ATP-binding</keyword>
<dbReference type="SMART" id="SM00382">
    <property type="entry name" value="AAA"/>
    <property type="match status" value="1"/>
</dbReference>
<dbReference type="CDD" id="cd03230">
    <property type="entry name" value="ABC_DR_subfamily_A"/>
    <property type="match status" value="1"/>
</dbReference>
<dbReference type="InterPro" id="IPR003439">
    <property type="entry name" value="ABC_transporter-like_ATP-bd"/>
</dbReference>
<keyword evidence="3" id="KW-0547">Nucleotide-binding</keyword>
<protein>
    <submittedName>
        <fullName evidence="6">Gliding motility-associated ABC transporter ATP-binding subunit GldA</fullName>
    </submittedName>
</protein>
<dbReference type="InterPro" id="IPR003593">
    <property type="entry name" value="AAA+_ATPase"/>
</dbReference>
<evidence type="ECO:0000256" key="1">
    <source>
        <dbReference type="ARBA" id="ARBA00005417"/>
    </source>
</evidence>
<dbReference type="GO" id="GO:0005524">
    <property type="term" value="F:ATP binding"/>
    <property type="evidence" value="ECO:0007669"/>
    <property type="project" value="UniProtKB-KW"/>
</dbReference>
<evidence type="ECO:0000256" key="2">
    <source>
        <dbReference type="ARBA" id="ARBA00022448"/>
    </source>
</evidence>
<dbReference type="Proteomes" id="UP000322791">
    <property type="component" value="Unassembled WGS sequence"/>
</dbReference>
<evidence type="ECO:0000256" key="3">
    <source>
        <dbReference type="ARBA" id="ARBA00022741"/>
    </source>
</evidence>
<sequence>MVEIQQLTKLFGTQAAVDNISFTAGKGEILGFLGPNGAGKSTTMKIATGYLPPSSGSVRVAGFDVVESPLEVRRRVGYLPEHNPLYLDMYVHEYLEFIGRVHGLSGKSLRERVKELISRVGLTREQNKQIGALSKGYRQRVGLAQSLVHDPQVLILDEPTTGLDPNQIGEIRQLIRELGQDKTVIFSTHILPEVQALCDRVVIISRGQLVADSPVRELGALAQGETIIRAEFEGPIDAAKLQLLSGVKSVEPGPGNTWRIRVAGTADQRGAISRLAAEQGWILLGLRQEEQSLEQVFQQLTTQTTVSS</sequence>
<dbReference type="PANTHER" id="PTHR43335">
    <property type="entry name" value="ABC TRANSPORTER, ATP-BINDING PROTEIN"/>
    <property type="match status" value="1"/>
</dbReference>
<dbReference type="SUPFAM" id="SSF52540">
    <property type="entry name" value="P-loop containing nucleoside triphosphate hydrolases"/>
    <property type="match status" value="1"/>
</dbReference>
<evidence type="ECO:0000313" key="6">
    <source>
        <dbReference type="EMBL" id="TYZ10500.1"/>
    </source>
</evidence>
<organism evidence="6 7">
    <name type="scientific">Hymenobacter lutimineralis</name>
    <dbReference type="NCBI Taxonomy" id="2606448"/>
    <lineage>
        <taxon>Bacteria</taxon>
        <taxon>Pseudomonadati</taxon>
        <taxon>Bacteroidota</taxon>
        <taxon>Cytophagia</taxon>
        <taxon>Cytophagales</taxon>
        <taxon>Hymenobacteraceae</taxon>
        <taxon>Hymenobacter</taxon>
    </lineage>
</organism>
<dbReference type="EMBL" id="VTHL01000007">
    <property type="protein sequence ID" value="TYZ10500.1"/>
    <property type="molecule type" value="Genomic_DNA"/>
</dbReference>
<dbReference type="InterPro" id="IPR027417">
    <property type="entry name" value="P-loop_NTPase"/>
</dbReference>
<evidence type="ECO:0000259" key="5">
    <source>
        <dbReference type="PROSITE" id="PS50893"/>
    </source>
</evidence>
<keyword evidence="2" id="KW-0813">Transport</keyword>
<dbReference type="Pfam" id="PF00005">
    <property type="entry name" value="ABC_tran"/>
    <property type="match status" value="1"/>
</dbReference>
<name>A0A5D6V5C1_9BACT</name>